<keyword evidence="2" id="KW-0694">RNA-binding</keyword>
<evidence type="ECO:0000313" key="3">
    <source>
        <dbReference type="EMBL" id="MEJ5944158.1"/>
    </source>
</evidence>
<dbReference type="Gene3D" id="3.50.80.10">
    <property type="entry name" value="D-tyrosyl-tRNA(Tyr) deacylase"/>
    <property type="match status" value="1"/>
</dbReference>
<comment type="similarity">
    <text evidence="1 2">Belongs to the DTD family.</text>
</comment>
<dbReference type="HAMAP" id="MF_00518">
    <property type="entry name" value="Deacylase_Dtd"/>
    <property type="match status" value="1"/>
</dbReference>
<name>A0ABU8RGF2_9ACTN</name>
<evidence type="ECO:0000313" key="4">
    <source>
        <dbReference type="Proteomes" id="UP001387100"/>
    </source>
</evidence>
<feature type="short sequence motif" description="Gly-cisPro motif, important for rejection of L-amino acids" evidence="2">
    <location>
        <begin position="137"/>
        <end position="138"/>
    </location>
</feature>
<comment type="catalytic activity">
    <reaction evidence="2">
        <text>glycyl-tRNA(Ala) + H2O = tRNA(Ala) + glycine + H(+)</text>
        <dbReference type="Rhea" id="RHEA:53744"/>
        <dbReference type="Rhea" id="RHEA-COMP:9657"/>
        <dbReference type="Rhea" id="RHEA-COMP:13640"/>
        <dbReference type="ChEBI" id="CHEBI:15377"/>
        <dbReference type="ChEBI" id="CHEBI:15378"/>
        <dbReference type="ChEBI" id="CHEBI:57305"/>
        <dbReference type="ChEBI" id="CHEBI:78442"/>
        <dbReference type="ChEBI" id="CHEBI:78522"/>
    </reaction>
</comment>
<dbReference type="SUPFAM" id="SSF69500">
    <property type="entry name" value="DTD-like"/>
    <property type="match status" value="1"/>
</dbReference>
<gene>
    <name evidence="2 3" type="primary">dtd</name>
    <name evidence="3" type="ORF">WDZ17_02480</name>
</gene>
<sequence>MRTVLQRVSRASVSVAGEVVARLDLADGEHGLVLLVGVGRDDGPDQVAALVRKAAELRVLRGERSALDVGAPVLVVSQFTLQGDVRRGRRPSWSAAAPGEVAEPLVDAVASGLRARGLVVATGRFGADMAVDLVGDGPVTLVLDT</sequence>
<comment type="catalytic activity">
    <reaction evidence="2">
        <text>a D-aminoacyl-tRNA + H2O = a tRNA + a D-alpha-amino acid + H(+)</text>
        <dbReference type="Rhea" id="RHEA:13953"/>
        <dbReference type="Rhea" id="RHEA-COMP:10123"/>
        <dbReference type="Rhea" id="RHEA-COMP:10124"/>
        <dbReference type="ChEBI" id="CHEBI:15377"/>
        <dbReference type="ChEBI" id="CHEBI:15378"/>
        <dbReference type="ChEBI" id="CHEBI:59871"/>
        <dbReference type="ChEBI" id="CHEBI:78442"/>
        <dbReference type="ChEBI" id="CHEBI:79333"/>
        <dbReference type="EC" id="3.1.1.96"/>
    </reaction>
</comment>
<dbReference type="EC" id="3.1.1.-" evidence="2"/>
<comment type="caution">
    <text evidence="3">The sequence shown here is derived from an EMBL/GenBank/DDBJ whole genome shotgun (WGS) entry which is preliminary data.</text>
</comment>
<dbReference type="InterPro" id="IPR003732">
    <property type="entry name" value="Daa-tRNA_deacyls_DTD"/>
</dbReference>
<comment type="domain">
    <text evidence="2">A Gly-cisPro motif from one monomer fits into the active site of the other monomer to allow specific chiral rejection of L-amino acids.</text>
</comment>
<accession>A0ABU8RGF2</accession>
<comment type="function">
    <text evidence="2">An aminoacyl-tRNA editing enzyme that deacylates mischarged D-aminoacyl-tRNAs. Also deacylates mischarged glycyl-tRNA(Ala), protecting cells against glycine mischarging by AlaRS. Acts via tRNA-based rather than protein-based catalysis; rejects L-amino acids rather than detecting D-amino acids in the active site. By recycling D-aminoacyl-tRNA to D-amino acids and free tRNA molecules, this enzyme counteracts the toxicity associated with the formation of D-aminoacyl-tRNA entities in vivo and helps enforce protein L-homochirality.</text>
</comment>
<organism evidence="3 4">
    <name type="scientific">Pseudokineococcus basanitobsidens</name>
    <dbReference type="NCBI Taxonomy" id="1926649"/>
    <lineage>
        <taxon>Bacteria</taxon>
        <taxon>Bacillati</taxon>
        <taxon>Actinomycetota</taxon>
        <taxon>Actinomycetes</taxon>
        <taxon>Kineosporiales</taxon>
        <taxon>Kineosporiaceae</taxon>
        <taxon>Pseudokineococcus</taxon>
    </lineage>
</organism>
<keyword evidence="2 3" id="KW-0378">Hydrolase</keyword>
<dbReference type="PANTHER" id="PTHR10472">
    <property type="entry name" value="D-TYROSYL-TRNA TYR DEACYLASE"/>
    <property type="match status" value="1"/>
</dbReference>
<proteinExistence type="inferred from homology"/>
<keyword evidence="2" id="KW-0820">tRNA-binding</keyword>
<comment type="subcellular location">
    <subcellularLocation>
        <location evidence="2">Cytoplasm</location>
    </subcellularLocation>
</comment>
<dbReference type="NCBIfam" id="TIGR00256">
    <property type="entry name" value="D-aminoacyl-tRNA deacylase"/>
    <property type="match status" value="1"/>
</dbReference>
<reference evidence="3 4" key="1">
    <citation type="journal article" date="2017" name="Int. J. Syst. Evol. Microbiol.">
        <title>Pseudokineococcus basanitobsidens sp. nov., isolated from volcanic rock.</title>
        <authorList>
            <person name="Lee D.W."/>
            <person name="Park M.Y."/>
            <person name="Kim J.J."/>
            <person name="Kim B.S."/>
        </authorList>
    </citation>
    <scope>NUCLEOTIDE SEQUENCE [LARGE SCALE GENOMIC DNA]</scope>
    <source>
        <strain evidence="3 4">DSM 103726</strain>
    </source>
</reference>
<keyword evidence="4" id="KW-1185">Reference proteome</keyword>
<evidence type="ECO:0000256" key="1">
    <source>
        <dbReference type="ARBA" id="ARBA00009673"/>
    </source>
</evidence>
<comment type="subunit">
    <text evidence="2">Homodimer.</text>
</comment>
<dbReference type="RefSeq" id="WP_339573549.1">
    <property type="nucleotide sequence ID" value="NZ_JBBIAA010000002.1"/>
</dbReference>
<protein>
    <recommendedName>
        <fullName evidence="2">D-aminoacyl-tRNA deacylase</fullName>
        <shortName evidence="2">DTD</shortName>
        <ecNumber evidence="2">3.1.1.96</ecNumber>
    </recommendedName>
    <alternativeName>
        <fullName evidence="2">Gly-tRNA(Ala) deacylase</fullName>
        <ecNumber evidence="2">3.1.1.-</ecNumber>
    </alternativeName>
</protein>
<dbReference type="GO" id="GO:0051499">
    <property type="term" value="F:D-aminoacyl-tRNA deacylase activity"/>
    <property type="evidence" value="ECO:0007669"/>
    <property type="project" value="UniProtKB-EC"/>
</dbReference>
<dbReference type="InterPro" id="IPR023509">
    <property type="entry name" value="DTD-like_sf"/>
</dbReference>
<dbReference type="EC" id="3.1.1.96" evidence="2"/>
<dbReference type="EMBL" id="JBBIAA010000002">
    <property type="protein sequence ID" value="MEJ5944158.1"/>
    <property type="molecule type" value="Genomic_DNA"/>
</dbReference>
<dbReference type="Proteomes" id="UP001387100">
    <property type="component" value="Unassembled WGS sequence"/>
</dbReference>
<dbReference type="PANTHER" id="PTHR10472:SF5">
    <property type="entry name" value="D-AMINOACYL-TRNA DEACYLASE 1"/>
    <property type="match status" value="1"/>
</dbReference>
<evidence type="ECO:0000256" key="2">
    <source>
        <dbReference type="HAMAP-Rule" id="MF_00518"/>
    </source>
</evidence>
<dbReference type="Pfam" id="PF02580">
    <property type="entry name" value="Tyr_Deacylase"/>
    <property type="match status" value="1"/>
</dbReference>
<keyword evidence="2" id="KW-0963">Cytoplasm</keyword>